<sequence length="237" mass="26949">MESIRHNKKIIISVLLLFIFTSLGCIQQSDITPDSTEYVFNYTPYNSIAYYIMEDGVKTIYVIHNATQLDLIYMTSASSRSNFGMSNIVAVNRGNTANSYSYTISSHVIKGRKHVFIEFPPSTDFVAYTEKLEGNALAREIKGNNQIKVVLLPDYTTGSRFLGMPIPKPDKMYEDGSGRTIMEWNGSDIKGFSVKYYKRSAPITLTYFFTILAVAAMLVLTYYRLKMQVLRKRRGGR</sequence>
<dbReference type="Proteomes" id="UP000606624">
    <property type="component" value="Unassembled WGS sequence"/>
</dbReference>
<name>A0A811T0T5_9EURY</name>
<protein>
    <submittedName>
        <fullName evidence="2">Uncharacterized protein</fullName>
    </submittedName>
</protein>
<accession>A0A811T0T5</accession>
<organism evidence="2 3">
    <name type="scientific">Candidatus Argoarchaeum ethanivorans</name>
    <dbReference type="NCBI Taxonomy" id="2608793"/>
    <lineage>
        <taxon>Archaea</taxon>
        <taxon>Methanobacteriati</taxon>
        <taxon>Methanobacteriota</taxon>
        <taxon>Stenosarchaea group</taxon>
        <taxon>Methanomicrobia</taxon>
        <taxon>Methanosarcinales</taxon>
        <taxon>Methanosarcinales incertae sedis</taxon>
        <taxon>GOM Arc I cluster</taxon>
        <taxon>Candidatus Argoarchaeum</taxon>
    </lineage>
</organism>
<proteinExistence type="predicted"/>
<dbReference type="InterPro" id="IPR043826">
    <property type="entry name" value="DUF5803"/>
</dbReference>
<keyword evidence="1" id="KW-0812">Transmembrane</keyword>
<dbReference type="Pfam" id="PF19119">
    <property type="entry name" value="DUF5803"/>
    <property type="match status" value="1"/>
</dbReference>
<keyword evidence="1" id="KW-0472">Membrane</keyword>
<evidence type="ECO:0000313" key="2">
    <source>
        <dbReference type="EMBL" id="CAD6490383.1"/>
    </source>
</evidence>
<evidence type="ECO:0000313" key="3">
    <source>
        <dbReference type="Proteomes" id="UP000606624"/>
    </source>
</evidence>
<gene>
    <name evidence="2" type="ORF">KFBDDELM_00267</name>
</gene>
<dbReference type="EMBL" id="CAJHIN010000022">
    <property type="protein sequence ID" value="CAD6490383.1"/>
    <property type="molecule type" value="Genomic_DNA"/>
</dbReference>
<feature type="transmembrane region" description="Helical" evidence="1">
    <location>
        <begin position="205"/>
        <end position="225"/>
    </location>
</feature>
<reference evidence="2" key="1">
    <citation type="submission" date="2020-10" db="EMBL/GenBank/DDBJ databases">
        <authorList>
            <person name="Hahn C.J."/>
            <person name="Laso-Perez R."/>
            <person name="Vulcano F."/>
            <person name="Vaziourakis K.-M."/>
            <person name="Stokke R."/>
            <person name="Steen I.H."/>
            <person name="Teske A."/>
            <person name="Boetius A."/>
            <person name="Liebeke M."/>
            <person name="Amann R."/>
            <person name="Knittel K."/>
        </authorList>
    </citation>
    <scope>NUCLEOTIDE SEQUENCE</scope>
    <source>
        <strain evidence="2">Gfbio:e3339647-f889-4370-9287-4fb5cb688e4c:AG392E03_GoMArc1</strain>
    </source>
</reference>
<dbReference type="PROSITE" id="PS51257">
    <property type="entry name" value="PROKAR_LIPOPROTEIN"/>
    <property type="match status" value="1"/>
</dbReference>
<evidence type="ECO:0000256" key="1">
    <source>
        <dbReference type="SAM" id="Phobius"/>
    </source>
</evidence>
<keyword evidence="1" id="KW-1133">Transmembrane helix</keyword>
<dbReference type="AlphaFoldDB" id="A0A811T0T5"/>
<comment type="caution">
    <text evidence="2">The sequence shown here is derived from an EMBL/GenBank/DDBJ whole genome shotgun (WGS) entry which is preliminary data.</text>
</comment>